<dbReference type="InterPro" id="IPR023343">
    <property type="entry name" value="Penicillin_amidase_dom1"/>
</dbReference>
<dbReference type="InterPro" id="IPR014395">
    <property type="entry name" value="Pen/GL7ACA/AHL_acylase"/>
</dbReference>
<comment type="cofactor">
    <cofactor evidence="6">
        <name>Ca(2+)</name>
        <dbReference type="ChEBI" id="CHEBI:29108"/>
    </cofactor>
    <text evidence="6">Binds 1 Ca(2+) ion per dimer.</text>
</comment>
<proteinExistence type="inferred from homology"/>
<feature type="binding site" evidence="6">
    <location>
        <position position="274"/>
    </location>
    <ligand>
        <name>Ca(2+)</name>
        <dbReference type="ChEBI" id="CHEBI:29108"/>
    </ligand>
</feature>
<dbReference type="PIRSF" id="PIRSF001227">
    <property type="entry name" value="Pen_acylase"/>
    <property type="match status" value="1"/>
</dbReference>
<evidence type="ECO:0000313" key="8">
    <source>
        <dbReference type="EMBL" id="TGE29921.1"/>
    </source>
</evidence>
<dbReference type="GO" id="GO:0046872">
    <property type="term" value="F:metal ion binding"/>
    <property type="evidence" value="ECO:0007669"/>
    <property type="project" value="UniProtKB-KW"/>
</dbReference>
<dbReference type="OrthoDB" id="9759796at2"/>
<dbReference type="EMBL" id="SRMB01000001">
    <property type="protein sequence ID" value="TGE29921.1"/>
    <property type="molecule type" value="Genomic_DNA"/>
</dbReference>
<keyword evidence="6" id="KW-0479">Metal-binding</keyword>
<keyword evidence="4" id="KW-0865">Zymogen</keyword>
<organism evidence="8 9">
    <name type="scientific">Hymenobacter metallicola</name>
    <dbReference type="NCBI Taxonomy" id="2563114"/>
    <lineage>
        <taxon>Bacteria</taxon>
        <taxon>Pseudomonadati</taxon>
        <taxon>Bacteroidota</taxon>
        <taxon>Cytophagia</taxon>
        <taxon>Cytophagales</taxon>
        <taxon>Hymenobacteraceae</taxon>
        <taxon>Hymenobacter</taxon>
    </lineage>
</organism>
<dbReference type="GO" id="GO:0016811">
    <property type="term" value="F:hydrolase activity, acting on carbon-nitrogen (but not peptide) bonds, in linear amides"/>
    <property type="evidence" value="ECO:0007669"/>
    <property type="project" value="InterPro"/>
</dbReference>
<dbReference type="InterPro" id="IPR029055">
    <property type="entry name" value="Ntn_hydrolases_N"/>
</dbReference>
<evidence type="ECO:0000256" key="5">
    <source>
        <dbReference type="PIRSR" id="PIRSR001227-1"/>
    </source>
</evidence>
<dbReference type="Gene3D" id="1.10.439.10">
    <property type="entry name" value="Penicillin Amidohydrolase, domain 1"/>
    <property type="match status" value="1"/>
</dbReference>
<feature type="binding site" evidence="6">
    <location>
        <position position="271"/>
    </location>
    <ligand>
        <name>Ca(2+)</name>
        <dbReference type="ChEBI" id="CHEBI:29108"/>
    </ligand>
</feature>
<evidence type="ECO:0000256" key="4">
    <source>
        <dbReference type="ARBA" id="ARBA00023145"/>
    </source>
</evidence>
<dbReference type="Proteomes" id="UP000298471">
    <property type="component" value="Unassembled WGS sequence"/>
</dbReference>
<evidence type="ECO:0000256" key="3">
    <source>
        <dbReference type="ARBA" id="ARBA00022801"/>
    </source>
</evidence>
<feature type="active site" description="Nucleophile" evidence="5">
    <location>
        <position position="201"/>
    </location>
</feature>
<dbReference type="Gene3D" id="2.30.120.10">
    <property type="match status" value="1"/>
</dbReference>
<evidence type="ECO:0000313" key="9">
    <source>
        <dbReference type="Proteomes" id="UP000298471"/>
    </source>
</evidence>
<comment type="similarity">
    <text evidence="1">Belongs to the peptidase S45 family.</text>
</comment>
<reference evidence="8 9" key="1">
    <citation type="submission" date="2019-04" db="EMBL/GenBank/DDBJ databases">
        <authorList>
            <person name="Feng G."/>
            <person name="Zhang J."/>
            <person name="Zhu H."/>
        </authorList>
    </citation>
    <scope>NUCLEOTIDE SEQUENCE [LARGE SCALE GENOMIC DNA]</scope>
    <source>
        <strain evidence="8 9">9PBR-1</strain>
    </source>
</reference>
<accession>A0A4Z0QLJ7</accession>
<dbReference type="GO" id="GO:0017000">
    <property type="term" value="P:antibiotic biosynthetic process"/>
    <property type="evidence" value="ECO:0007669"/>
    <property type="project" value="InterPro"/>
</dbReference>
<dbReference type="Pfam" id="PF01804">
    <property type="entry name" value="Penicil_amidase"/>
    <property type="match status" value="1"/>
</dbReference>
<sequence>MNRFVLALSLSCALPTLGQAQAFTSAEIARWQQQAKQITIVRDNWGVPHVTGKTDADAVFGLLYAQCEDDFARVEDNYIVNIGRLAEVEGEAAIYQDLRARLFLDSTQAISIYQKSPAWMKQLLNAFADGTNYYLYSHPSVKPRLLRRFQPWMPLMFSEGSIGGNISVVPLERLKNFYGQRKSTSWMRPDFERPDREPVGSNGFAIAPAKSASGHALLLINPHTSFYFRPEVQMTSATGLNAYGAVTWGQFFVYQGFNEHCGWMHTSSFADSMDEYLETIEQQQDGKLMYRYGGKLRPVQTTKVSIAYKQADGTLARKEFTTYRTHHGPVVGQQAENKWVTVRMMDTPLEALQQSYLRTKATDYASFQKVMQLNGNASNNTVFADSKGTIAYWHGNFMPRRDAQFDWSMPVDGSNPKTDWKGLHKVEEIVQVKNPASGWIQNCNATPFTVSGPSSPKREQYPAYMAPDAENYRGVNAVRVLSRKPMFTLDTLIAAAKDPYLAGFEDLLPALAKDFQFVVDSSNPPEGEVVEAMKLLRSWDKRYSKTSVAQTLAIYWGERIQKLARTRVTPDLRLDNLSFTAFTIAKTTPTEKVAALQETLDELTKDFGTWKMPWGEVNRFQRLTGKIQETYDDTKPSLPVAFTSSAWGSLAAFGARTAPNTKKRYGYVGNSFIAVVEFGPRVKARSVLAGGNNNQPTSAHFTDQAGLYVEENFKDVLFYPEEIRQHAERTYSPGQ</sequence>
<dbReference type="SUPFAM" id="SSF56235">
    <property type="entry name" value="N-terminal nucleophile aminohydrolases (Ntn hydrolases)"/>
    <property type="match status" value="1"/>
</dbReference>
<keyword evidence="3" id="KW-0378">Hydrolase</keyword>
<dbReference type="Gene3D" id="1.10.1400.10">
    <property type="match status" value="1"/>
</dbReference>
<dbReference type="PANTHER" id="PTHR34218">
    <property type="entry name" value="PEPTIDASE S45 PENICILLIN AMIDASE"/>
    <property type="match status" value="1"/>
</dbReference>
<name>A0A4Z0QLJ7_9BACT</name>
<dbReference type="RefSeq" id="WP_135394726.1">
    <property type="nucleotide sequence ID" value="NZ_SRMB01000001.1"/>
</dbReference>
<dbReference type="InterPro" id="IPR043146">
    <property type="entry name" value="Penicillin_amidase_N_B-knob"/>
</dbReference>
<keyword evidence="6" id="KW-0106">Calcium</keyword>
<feature type="signal peptide" evidence="7">
    <location>
        <begin position="1"/>
        <end position="22"/>
    </location>
</feature>
<evidence type="ECO:0000256" key="6">
    <source>
        <dbReference type="PIRSR" id="PIRSR001227-2"/>
    </source>
</evidence>
<dbReference type="AlphaFoldDB" id="A0A4Z0QLJ7"/>
<keyword evidence="9" id="KW-1185">Reference proteome</keyword>
<dbReference type="PANTHER" id="PTHR34218:SF3">
    <property type="entry name" value="ACYL-HOMOSERINE LACTONE ACYLASE PVDQ"/>
    <property type="match status" value="1"/>
</dbReference>
<comment type="caution">
    <text evidence="8">The sequence shown here is derived from an EMBL/GenBank/DDBJ whole genome shotgun (WGS) entry which is preliminary data.</text>
</comment>
<evidence type="ECO:0000256" key="2">
    <source>
        <dbReference type="ARBA" id="ARBA00022729"/>
    </source>
</evidence>
<keyword evidence="2 7" id="KW-0732">Signal</keyword>
<evidence type="ECO:0000256" key="1">
    <source>
        <dbReference type="ARBA" id="ARBA00006586"/>
    </source>
</evidence>
<dbReference type="InterPro" id="IPR002692">
    <property type="entry name" value="S45"/>
</dbReference>
<feature type="chain" id="PRO_5021474945" evidence="7">
    <location>
        <begin position="23"/>
        <end position="735"/>
    </location>
</feature>
<dbReference type="InterPro" id="IPR043147">
    <property type="entry name" value="Penicillin_amidase_A-knob"/>
</dbReference>
<dbReference type="Gene3D" id="3.60.20.10">
    <property type="entry name" value="Glutamine Phosphoribosylpyrophosphate, subunit 1, domain 1"/>
    <property type="match status" value="1"/>
</dbReference>
<gene>
    <name evidence="8" type="ORF">E5K02_10810</name>
</gene>
<evidence type="ECO:0000256" key="7">
    <source>
        <dbReference type="SAM" id="SignalP"/>
    </source>
</evidence>
<protein>
    <submittedName>
        <fullName evidence="8">Acylase</fullName>
    </submittedName>
</protein>